<keyword evidence="2" id="KW-0813">Transport</keyword>
<feature type="chain" id="PRO_5043458960" evidence="6">
    <location>
        <begin position="23"/>
        <end position="382"/>
    </location>
</feature>
<keyword evidence="3" id="KW-0479">Metal-binding</keyword>
<feature type="compositionally biased region" description="Acidic residues" evidence="5">
    <location>
        <begin position="141"/>
        <end position="159"/>
    </location>
</feature>
<dbReference type="PROSITE" id="PS51257">
    <property type="entry name" value="PROKAR_LIPOPROTEIN"/>
    <property type="match status" value="1"/>
</dbReference>
<evidence type="ECO:0000256" key="6">
    <source>
        <dbReference type="SAM" id="SignalP"/>
    </source>
</evidence>
<dbReference type="AlphaFoldDB" id="A0AAU6SD35"/>
<dbReference type="InterPro" id="IPR050492">
    <property type="entry name" value="Bact_metal-bind_prot9"/>
</dbReference>
<feature type="region of interest" description="Disordered" evidence="5">
    <location>
        <begin position="122"/>
        <end position="206"/>
    </location>
</feature>
<dbReference type="PANTHER" id="PTHR42953:SF1">
    <property type="entry name" value="METAL-BINDING PROTEIN HI_0362-RELATED"/>
    <property type="match status" value="1"/>
</dbReference>
<accession>A0AAU6SD35</accession>
<protein>
    <submittedName>
        <fullName evidence="7">Zinc ABC transporter substrate-binding protein</fullName>
    </submittedName>
</protein>
<dbReference type="PANTHER" id="PTHR42953">
    <property type="entry name" value="HIGH-AFFINITY ZINC UPTAKE SYSTEM PROTEIN ZNUA-RELATED"/>
    <property type="match status" value="1"/>
</dbReference>
<keyword evidence="4 6" id="KW-0732">Signal</keyword>
<organism evidence="7">
    <name type="scientific">Microbacterium sp. LWS13-1.2</name>
    <dbReference type="NCBI Taxonomy" id="3135264"/>
    <lineage>
        <taxon>Bacteria</taxon>
        <taxon>Bacillati</taxon>
        <taxon>Actinomycetota</taxon>
        <taxon>Actinomycetes</taxon>
        <taxon>Micrococcales</taxon>
        <taxon>Microbacteriaceae</taxon>
        <taxon>Microbacterium</taxon>
    </lineage>
</organism>
<dbReference type="EMBL" id="CP151632">
    <property type="protein sequence ID" value="WZO34784.1"/>
    <property type="molecule type" value="Genomic_DNA"/>
</dbReference>
<gene>
    <name evidence="7" type="ORF">MRBLWS13_002452</name>
</gene>
<sequence length="382" mass="39217">MTSLRRSLPVLGLTAASALVLAGCAGTAAGGDDDAEGRLSVVASTNVYGQIAAEVGGDLVDVTSIVTNESQDPHSFEPSARDQLTVSKADLVIENGGGYDAFVDALIESSGTDAPVVTAVEYSHDWPDNPGHADPPAADETGSDETDAATDDAATEDAEEHATDDAATEAADDHATDDAATEAADDHATEDAEAHTDEADDHGHDHVEGFNEHVWYDPHTIAHVASAIADELGQLSPDDADTFIANAEAFGAEVETLEASLGDIGAAHGGEKVFVTEPVPVYLTDAAGLENSTPEAFSEAVEEGQDVAPATLLESLALVRDGGVSVVITNTQTGGAETQEIVGEADGLGIPVIAFSETLPEGETYISWMQANIEALNTALQA</sequence>
<dbReference type="GO" id="GO:0046872">
    <property type="term" value="F:metal ion binding"/>
    <property type="evidence" value="ECO:0007669"/>
    <property type="project" value="UniProtKB-KW"/>
</dbReference>
<dbReference type="GO" id="GO:0030313">
    <property type="term" value="C:cell envelope"/>
    <property type="evidence" value="ECO:0007669"/>
    <property type="project" value="UniProtKB-SubCell"/>
</dbReference>
<evidence type="ECO:0000256" key="4">
    <source>
        <dbReference type="ARBA" id="ARBA00022729"/>
    </source>
</evidence>
<dbReference type="Pfam" id="PF01297">
    <property type="entry name" value="ZnuA"/>
    <property type="match status" value="1"/>
</dbReference>
<evidence type="ECO:0000256" key="5">
    <source>
        <dbReference type="SAM" id="MobiDB-lite"/>
    </source>
</evidence>
<name>A0AAU6SD35_9MICO</name>
<evidence type="ECO:0000313" key="7">
    <source>
        <dbReference type="EMBL" id="WZO34784.1"/>
    </source>
</evidence>
<dbReference type="Gene3D" id="3.40.50.1980">
    <property type="entry name" value="Nitrogenase molybdenum iron protein domain"/>
    <property type="match status" value="2"/>
</dbReference>
<evidence type="ECO:0000256" key="3">
    <source>
        <dbReference type="ARBA" id="ARBA00022723"/>
    </source>
</evidence>
<dbReference type="RefSeq" id="WP_349425651.1">
    <property type="nucleotide sequence ID" value="NZ_CP151632.1"/>
</dbReference>
<proteinExistence type="predicted"/>
<comment type="subcellular location">
    <subcellularLocation>
        <location evidence="1">Cell envelope</location>
    </subcellularLocation>
</comment>
<feature type="compositionally biased region" description="Basic and acidic residues" evidence="5">
    <location>
        <begin position="184"/>
        <end position="206"/>
    </location>
</feature>
<evidence type="ECO:0000256" key="1">
    <source>
        <dbReference type="ARBA" id="ARBA00004196"/>
    </source>
</evidence>
<dbReference type="InterPro" id="IPR006127">
    <property type="entry name" value="ZnuA-like"/>
</dbReference>
<feature type="signal peptide" evidence="6">
    <location>
        <begin position="1"/>
        <end position="22"/>
    </location>
</feature>
<evidence type="ECO:0000256" key="2">
    <source>
        <dbReference type="ARBA" id="ARBA00022448"/>
    </source>
</evidence>
<reference evidence="7" key="1">
    <citation type="submission" date="2024-04" db="EMBL/GenBank/DDBJ databases">
        <authorList>
            <person name="Roder T."/>
            <person name="Oberhansli S."/>
            <person name="Kreuzer M."/>
        </authorList>
    </citation>
    <scope>NUCLEOTIDE SEQUENCE</scope>
    <source>
        <strain evidence="7">LWS13-1.2</strain>
    </source>
</reference>
<dbReference type="SUPFAM" id="SSF53807">
    <property type="entry name" value="Helical backbone' metal receptor"/>
    <property type="match status" value="1"/>
</dbReference>
<dbReference type="GO" id="GO:0030001">
    <property type="term" value="P:metal ion transport"/>
    <property type="evidence" value="ECO:0007669"/>
    <property type="project" value="InterPro"/>
</dbReference>